<keyword evidence="5 6" id="KW-0472">Membrane</keyword>
<dbReference type="Proteomes" id="UP000269669">
    <property type="component" value="Unassembled WGS sequence"/>
</dbReference>
<dbReference type="InterPro" id="IPR004814">
    <property type="entry name" value="Oligopep_transpt"/>
</dbReference>
<feature type="transmembrane region" description="Helical" evidence="6">
    <location>
        <begin position="230"/>
        <end position="252"/>
    </location>
</feature>
<reference evidence="7 8" key="1">
    <citation type="submission" date="2018-12" db="EMBL/GenBank/DDBJ databases">
        <title>Sequencing of bacterial isolates from soil warming experiment in Harvard Forest, Massachusetts, USA.</title>
        <authorList>
            <person name="Deangelis K."/>
        </authorList>
    </citation>
    <scope>NUCLEOTIDE SEQUENCE [LARGE SCALE GENOMIC DNA]</scope>
    <source>
        <strain evidence="7 8">EB153</strain>
    </source>
</reference>
<gene>
    <name evidence="7" type="ORF">EDE15_1874</name>
</gene>
<accession>A0A428MHL8</accession>
<dbReference type="NCBIfam" id="TIGR00733">
    <property type="entry name" value="OPT family oligopeptide transporter"/>
    <property type="match status" value="1"/>
</dbReference>
<evidence type="ECO:0000256" key="3">
    <source>
        <dbReference type="ARBA" id="ARBA00022692"/>
    </source>
</evidence>
<keyword evidence="8" id="KW-1185">Reference proteome</keyword>
<feature type="transmembrane region" description="Helical" evidence="6">
    <location>
        <begin position="631"/>
        <end position="651"/>
    </location>
</feature>
<sequence length="797" mass="84760">MATMTRPTFQPFVPATESRPEFTVRALILGAIFGILFGAVTVYVGLRAGLTVAASIPISVLSISILRAFGRASILENNIVQTTGNAGQSIASGVIFTLPALIFLGFDLESTRIFALALFGGWLGVLFMIPLRRQLIVEEHGTLPYPEGTACADVLMAGERGGSFASRVFLGLGLGGLYTLFQNENLFRLFPSTPNFSPDLGQQHLLRGGAIRADVTAEYLGVGYIIGMRVAAVMLAGGVFSWLVLMPAIYFFGSHLATPLYPGTVPIHDMSPSQLWSTYVRPMGAGAVAASGLITLLRTAPTILAALSEGLKSIGKNKGETRNTSAEVPRTEHDLPWSVVIGGSVLLVALLWVFLVFKPVPGAQVTVGANFAASLLVVLFGFLFVTVSARIVGIVGSSASPVSGMTIATLMATAAIFLVKGWTAPAFGALAITIGGIVCIAASNAGDTAQDLKTGYLIGATPWKQQLAIMIGVIISVFSIGTTLNLMNKGLESFQLLPQPIAVSLSALPDGVQNQGNFTRDRISLTDTSSSSSARSELGNTRSYILLNSIGSNTLADGKYLYNPATSQIEVQWIQGIGSEKAAAPQGRLMATVINGILSRRLPWSLVLLGVALVIMVELLGIRSLTLAVGAYLSIGTTLAIFAGGVMRWLVDRAAQKQFEKEAEREHQESLDLWHRDRDAWLASHPDFDPTNPAHVDSATGLPNNITLRSPEVESEISSGSLYASGLIAAGGLVGLMGVAIKAVEGISEQRGGHWQFVRFSEHNPLHHDLVSVLMFAMLAFSLYYFARKPLDESKKV</sequence>
<evidence type="ECO:0000256" key="5">
    <source>
        <dbReference type="ARBA" id="ARBA00023136"/>
    </source>
</evidence>
<dbReference type="EMBL" id="RSDW01000001">
    <property type="protein sequence ID" value="RSL16362.1"/>
    <property type="molecule type" value="Genomic_DNA"/>
</dbReference>
<feature type="transmembrane region" description="Helical" evidence="6">
    <location>
        <begin position="113"/>
        <end position="131"/>
    </location>
</feature>
<feature type="transmembrane region" description="Helical" evidence="6">
    <location>
        <begin position="398"/>
        <end position="419"/>
    </location>
</feature>
<feature type="transmembrane region" description="Helical" evidence="6">
    <location>
        <begin position="89"/>
        <end position="106"/>
    </location>
</feature>
<dbReference type="OrthoDB" id="9809340at2"/>
<keyword evidence="4 6" id="KW-1133">Transmembrane helix</keyword>
<dbReference type="PANTHER" id="PTHR31645">
    <property type="entry name" value="OLIGOPEPTIDE TRANSPORTER YGL114W-RELATED"/>
    <property type="match status" value="1"/>
</dbReference>
<protein>
    <submittedName>
        <fullName evidence="7">Putative OPT family oligopeptide transporter</fullName>
    </submittedName>
</protein>
<feature type="transmembrane region" description="Helical" evidence="6">
    <location>
        <begin position="426"/>
        <end position="446"/>
    </location>
</feature>
<dbReference type="AlphaFoldDB" id="A0A428MHL8"/>
<evidence type="ECO:0000256" key="6">
    <source>
        <dbReference type="SAM" id="Phobius"/>
    </source>
</evidence>
<feature type="transmembrane region" description="Helical" evidence="6">
    <location>
        <begin position="369"/>
        <end position="392"/>
    </location>
</feature>
<name>A0A428MHL8_9BACT</name>
<organism evidence="7 8">
    <name type="scientific">Edaphobacter aggregans</name>
    <dbReference type="NCBI Taxonomy" id="570835"/>
    <lineage>
        <taxon>Bacteria</taxon>
        <taxon>Pseudomonadati</taxon>
        <taxon>Acidobacteriota</taxon>
        <taxon>Terriglobia</taxon>
        <taxon>Terriglobales</taxon>
        <taxon>Acidobacteriaceae</taxon>
        <taxon>Edaphobacter</taxon>
    </lineage>
</organism>
<feature type="transmembrane region" description="Helical" evidence="6">
    <location>
        <begin position="22"/>
        <end position="43"/>
    </location>
</feature>
<comment type="caution">
    <text evidence="7">The sequence shown here is derived from an EMBL/GenBank/DDBJ whole genome shotgun (WGS) entry which is preliminary data.</text>
</comment>
<feature type="transmembrane region" description="Helical" evidence="6">
    <location>
        <begin position="722"/>
        <end position="741"/>
    </location>
</feature>
<feature type="transmembrane region" description="Helical" evidence="6">
    <location>
        <begin position="335"/>
        <end position="357"/>
    </location>
</feature>
<dbReference type="GO" id="GO:0035673">
    <property type="term" value="F:oligopeptide transmembrane transporter activity"/>
    <property type="evidence" value="ECO:0007669"/>
    <property type="project" value="InterPro"/>
</dbReference>
<evidence type="ECO:0000256" key="4">
    <source>
        <dbReference type="ARBA" id="ARBA00022989"/>
    </source>
</evidence>
<dbReference type="PANTHER" id="PTHR31645:SF0">
    <property type="entry name" value="OLIGOPEPTIDE TRANSPORTER YGL114W-RELATED"/>
    <property type="match status" value="1"/>
</dbReference>
<feature type="transmembrane region" description="Helical" evidence="6">
    <location>
        <begin position="770"/>
        <end position="787"/>
    </location>
</feature>
<keyword evidence="3 6" id="KW-0812">Transmembrane</keyword>
<feature type="transmembrane region" description="Helical" evidence="6">
    <location>
        <begin position="606"/>
        <end position="625"/>
    </location>
</feature>
<evidence type="ECO:0000256" key="1">
    <source>
        <dbReference type="ARBA" id="ARBA00004141"/>
    </source>
</evidence>
<evidence type="ECO:0000256" key="2">
    <source>
        <dbReference type="ARBA" id="ARBA00022448"/>
    </source>
</evidence>
<dbReference type="InterPro" id="IPR045035">
    <property type="entry name" value="YSL-like"/>
</dbReference>
<feature type="transmembrane region" description="Helical" evidence="6">
    <location>
        <begin position="50"/>
        <end position="69"/>
    </location>
</feature>
<keyword evidence="2" id="KW-0813">Transport</keyword>
<feature type="transmembrane region" description="Helical" evidence="6">
    <location>
        <begin position="466"/>
        <end position="487"/>
    </location>
</feature>
<evidence type="ECO:0000313" key="8">
    <source>
        <dbReference type="Proteomes" id="UP000269669"/>
    </source>
</evidence>
<dbReference type="InterPro" id="IPR004813">
    <property type="entry name" value="OPT"/>
</dbReference>
<dbReference type="Pfam" id="PF03169">
    <property type="entry name" value="OPT"/>
    <property type="match status" value="2"/>
</dbReference>
<dbReference type="GO" id="GO:0016020">
    <property type="term" value="C:membrane"/>
    <property type="evidence" value="ECO:0007669"/>
    <property type="project" value="UniProtKB-SubCell"/>
</dbReference>
<dbReference type="NCBIfam" id="TIGR00728">
    <property type="entry name" value="OPT_sfam"/>
    <property type="match status" value="1"/>
</dbReference>
<proteinExistence type="predicted"/>
<comment type="subcellular location">
    <subcellularLocation>
        <location evidence="1">Membrane</location>
        <topology evidence="1">Multi-pass membrane protein</topology>
    </subcellularLocation>
</comment>
<evidence type="ECO:0000313" key="7">
    <source>
        <dbReference type="EMBL" id="RSL16362.1"/>
    </source>
</evidence>